<dbReference type="EMBL" id="JARZFX010000001">
    <property type="protein sequence ID" value="MEC5422432.1"/>
    <property type="molecule type" value="Genomic_DNA"/>
</dbReference>
<dbReference type="Pfam" id="PF14493">
    <property type="entry name" value="HTH_40"/>
    <property type="match status" value="1"/>
</dbReference>
<sequence>MLFEGIILTCSTRIKTERTAAAIFHIVSGKKSIQTIQDIRMFELEDFYGIFKNLPKPVFDKKINELDKLGLLQEKEKSAYDITKSGKEWLERNSSNLPLDYYNGLHYSNTAEVYNERLTLLIQTLTNSKKSNFAFIPVIENSSVEKWVKFHYKEMKVHEARLLSSIYNELRSLLRHFSNQEAELFVERLTGYRNYGKSINQLADKYQMTNVDVKLVLTGMFHRMLHFIQQERDNYKFMSFIINDIFHTALITHSANTTYFYLKKACTIEEIAQIRGLKYNTIYDHIVEIALYDPDFPLTNYVPKHYQKEIMKAFNATSSFKLKTIKQLVAGDISYFQIRLVLASAKNLLESGD</sequence>
<keyword evidence="3" id="KW-1185">Reference proteome</keyword>
<accession>A0ABU6KD46</accession>
<protein>
    <submittedName>
        <fullName evidence="2">Helix-turn-helix domain-containing protein</fullName>
    </submittedName>
</protein>
<reference evidence="2 3" key="1">
    <citation type="journal article" date="2024" name="Int. J. Syst. Evol. Microbiol.">
        <title>Virgibacillus tibetensis sp. nov., isolated from salt lake on the Tibetan Plateau of China.</title>
        <authorList>
            <person name="Phurbu D."/>
            <person name="Liu Z.-X."/>
            <person name="Wang R."/>
            <person name="Zheng Y.-Y."/>
            <person name="Liu H.-C."/>
            <person name="Zhou Y.-G."/>
            <person name="Yu Y.-J."/>
            <person name="Li A.-H."/>
        </authorList>
    </citation>
    <scope>NUCLEOTIDE SEQUENCE [LARGE SCALE GENOMIC DNA]</scope>
    <source>
        <strain evidence="2 3">C22-A2</strain>
    </source>
</reference>
<dbReference type="Gene3D" id="1.10.10.1390">
    <property type="entry name" value="ATP-dependent DNA helicase RecQ"/>
    <property type="match status" value="1"/>
</dbReference>
<evidence type="ECO:0000313" key="3">
    <source>
        <dbReference type="Proteomes" id="UP001335737"/>
    </source>
</evidence>
<name>A0ABU6KD46_9BACI</name>
<gene>
    <name evidence="2" type="ORF">QGM71_02865</name>
</gene>
<feature type="domain" description="Helicase Helix-turn-helix" evidence="1">
    <location>
        <begin position="254"/>
        <end position="342"/>
    </location>
</feature>
<dbReference type="InterPro" id="IPR008308">
    <property type="entry name" value="YpbB-like"/>
</dbReference>
<proteinExistence type="predicted"/>
<dbReference type="RefSeq" id="WP_327605995.1">
    <property type="nucleotide sequence ID" value="NZ_JARZFX010000001.1"/>
</dbReference>
<comment type="caution">
    <text evidence="2">The sequence shown here is derived from an EMBL/GenBank/DDBJ whole genome shotgun (WGS) entry which is preliminary data.</text>
</comment>
<dbReference type="Proteomes" id="UP001335737">
    <property type="component" value="Unassembled WGS sequence"/>
</dbReference>
<evidence type="ECO:0000313" key="2">
    <source>
        <dbReference type="EMBL" id="MEC5422432.1"/>
    </source>
</evidence>
<evidence type="ECO:0000259" key="1">
    <source>
        <dbReference type="Pfam" id="PF14493"/>
    </source>
</evidence>
<dbReference type="InterPro" id="IPR029491">
    <property type="entry name" value="Helicase_HTH"/>
</dbReference>
<dbReference type="PIRSF" id="PIRSF021350">
    <property type="entry name" value="UCP021350"/>
    <property type="match status" value="1"/>
</dbReference>
<organism evidence="2 3">
    <name type="scientific">Virgibacillus tibetensis</name>
    <dbReference type="NCBI Taxonomy" id="3042313"/>
    <lineage>
        <taxon>Bacteria</taxon>
        <taxon>Bacillati</taxon>
        <taxon>Bacillota</taxon>
        <taxon>Bacilli</taxon>
        <taxon>Bacillales</taxon>
        <taxon>Bacillaceae</taxon>
        <taxon>Virgibacillus</taxon>
    </lineage>
</organism>